<evidence type="ECO:0000256" key="1">
    <source>
        <dbReference type="ARBA" id="ARBA00005567"/>
    </source>
</evidence>
<dbReference type="GO" id="GO:0006631">
    <property type="term" value="P:fatty acid metabolic process"/>
    <property type="evidence" value="ECO:0007669"/>
    <property type="project" value="TreeGrafter"/>
</dbReference>
<feature type="compositionally biased region" description="Acidic residues" evidence="3">
    <location>
        <begin position="182"/>
        <end position="193"/>
    </location>
</feature>
<evidence type="ECO:0000256" key="2">
    <source>
        <dbReference type="ARBA" id="ARBA00023121"/>
    </source>
</evidence>
<dbReference type="InterPro" id="IPR000582">
    <property type="entry name" value="Acyl-CoA-binding_protein"/>
</dbReference>
<keyword evidence="7" id="KW-1185">Reference proteome</keyword>
<feature type="compositionally biased region" description="Basic residues" evidence="3">
    <location>
        <begin position="216"/>
        <end position="231"/>
    </location>
</feature>
<dbReference type="Pfam" id="PF00887">
    <property type="entry name" value="ACBP"/>
    <property type="match status" value="1"/>
</dbReference>
<dbReference type="InterPro" id="IPR035984">
    <property type="entry name" value="Acyl-CoA-binding_sf"/>
</dbReference>
<keyword evidence="4" id="KW-0472">Membrane</keyword>
<dbReference type="InterPro" id="IPR014352">
    <property type="entry name" value="FERM/acyl-CoA-bd_prot_sf"/>
</dbReference>
<proteinExistence type="inferred from homology"/>
<organism evidence="6 7">
    <name type="scientific">Naganishia liquefaciens</name>
    <dbReference type="NCBI Taxonomy" id="104408"/>
    <lineage>
        <taxon>Eukaryota</taxon>
        <taxon>Fungi</taxon>
        <taxon>Dikarya</taxon>
        <taxon>Basidiomycota</taxon>
        <taxon>Agaricomycotina</taxon>
        <taxon>Tremellomycetes</taxon>
        <taxon>Filobasidiales</taxon>
        <taxon>Filobasidiaceae</taxon>
        <taxon>Naganishia</taxon>
    </lineage>
</organism>
<dbReference type="SUPFAM" id="SSF47027">
    <property type="entry name" value="Acyl-CoA binding protein"/>
    <property type="match status" value="1"/>
</dbReference>
<evidence type="ECO:0000259" key="5">
    <source>
        <dbReference type="PROSITE" id="PS51228"/>
    </source>
</evidence>
<dbReference type="Proteomes" id="UP000620104">
    <property type="component" value="Unassembled WGS sequence"/>
</dbReference>
<sequence length="416" mass="46031">MDTSLPTAFNLAVRAIEGNTPLTPHRQQLNTRYTLSLYGLYQQAMHGDCGEGEVVVTERRPSVGSFPGRALGTAWASRRGMSREEAMMAYIDIVLKIGGRSRFHCSAEEYPFVQQTLFQLGQAMECARLSPQHEEWPSTPAASTSGMTAQSSVWSSEASLTQSDAESSDGEESFQSSRESIDISDADDDDEDAFAVTNVARYVRRLRRDEPDGKHGSRSRSRHRRELLHRRQPSEGIPRYIESSATTYPQTPELSLQAEPHYQAPVSPTPPPYAHDPAITPNLAASIQAIQVSLTALHERISALEHAQRMNLAAQGENPWVALARGMGLFRFGQGNDERSRGWVFRLVMRLMSTARRAIVDVSFVLGMICAVVALRAALRRRLRGKLDDLGGRRAVLEFWKGVVGVVGKIGGGLRR</sequence>
<dbReference type="OrthoDB" id="346910at2759"/>
<dbReference type="GO" id="GO:0000062">
    <property type="term" value="F:fatty-acyl-CoA binding"/>
    <property type="evidence" value="ECO:0007669"/>
    <property type="project" value="InterPro"/>
</dbReference>
<comment type="caution">
    <text evidence="6">The sequence shown here is derived from an EMBL/GenBank/DDBJ whole genome shotgun (WGS) entry which is preliminary data.</text>
</comment>
<reference evidence="6" key="1">
    <citation type="submission" date="2020-07" db="EMBL/GenBank/DDBJ databases">
        <title>Draft Genome Sequence of a Deep-Sea Yeast, Naganishia (Cryptococcus) liquefaciens strain N6.</title>
        <authorList>
            <person name="Han Y.W."/>
            <person name="Kajitani R."/>
            <person name="Morimoto H."/>
            <person name="Parhat M."/>
            <person name="Tsubouchi H."/>
            <person name="Bakenova O."/>
            <person name="Ogata M."/>
            <person name="Argunhan B."/>
            <person name="Aoki R."/>
            <person name="Kajiwara S."/>
            <person name="Itoh T."/>
            <person name="Iwasaki H."/>
        </authorList>
    </citation>
    <scope>NUCLEOTIDE SEQUENCE</scope>
    <source>
        <strain evidence="6">N6</strain>
    </source>
</reference>
<evidence type="ECO:0000256" key="3">
    <source>
        <dbReference type="SAM" id="MobiDB-lite"/>
    </source>
</evidence>
<feature type="region of interest" description="Disordered" evidence="3">
    <location>
        <begin position="207"/>
        <end position="241"/>
    </location>
</feature>
<accession>A0A8H3TS33</accession>
<evidence type="ECO:0000256" key="4">
    <source>
        <dbReference type="SAM" id="Phobius"/>
    </source>
</evidence>
<dbReference type="AlphaFoldDB" id="A0A8H3TS33"/>
<dbReference type="PANTHER" id="PTHR23310:SF62">
    <property type="entry name" value="ACYL-COA BINDING PROTEIN 1, ISOFORM A"/>
    <property type="match status" value="1"/>
</dbReference>
<name>A0A8H3TS33_9TREE</name>
<evidence type="ECO:0000313" key="7">
    <source>
        <dbReference type="Proteomes" id="UP000620104"/>
    </source>
</evidence>
<feature type="domain" description="ACB" evidence="5">
    <location>
        <begin position="5"/>
        <end position="103"/>
    </location>
</feature>
<dbReference type="PANTHER" id="PTHR23310">
    <property type="entry name" value="ACYL-COA-BINDING PROTEIN, ACBP"/>
    <property type="match status" value="1"/>
</dbReference>
<keyword evidence="4" id="KW-1133">Transmembrane helix</keyword>
<comment type="similarity">
    <text evidence="1">Belongs to the ACBP family.</text>
</comment>
<gene>
    <name evidence="6" type="ORF">NliqN6_2280</name>
</gene>
<dbReference type="Gene3D" id="1.20.80.10">
    <property type="match status" value="1"/>
</dbReference>
<keyword evidence="4" id="KW-0812">Transmembrane</keyword>
<feature type="region of interest" description="Disordered" evidence="3">
    <location>
        <begin position="131"/>
        <end position="195"/>
    </location>
</feature>
<feature type="transmembrane region" description="Helical" evidence="4">
    <location>
        <begin position="358"/>
        <end position="379"/>
    </location>
</feature>
<keyword evidence="2" id="KW-0446">Lipid-binding</keyword>
<dbReference type="PROSITE" id="PS51228">
    <property type="entry name" value="ACB_2"/>
    <property type="match status" value="1"/>
</dbReference>
<evidence type="ECO:0000313" key="6">
    <source>
        <dbReference type="EMBL" id="GHJ85878.1"/>
    </source>
</evidence>
<protein>
    <recommendedName>
        <fullName evidence="5">ACB domain-containing protein</fullName>
    </recommendedName>
</protein>
<feature type="compositionally biased region" description="Polar residues" evidence="3">
    <location>
        <begin position="140"/>
        <end position="165"/>
    </location>
</feature>
<dbReference type="EMBL" id="BLZA01000016">
    <property type="protein sequence ID" value="GHJ85878.1"/>
    <property type="molecule type" value="Genomic_DNA"/>
</dbReference>